<reference evidence="2" key="1">
    <citation type="submission" date="2020-02" db="EMBL/GenBank/DDBJ databases">
        <authorList>
            <person name="Meier V. D."/>
        </authorList>
    </citation>
    <scope>NUCLEOTIDE SEQUENCE</scope>
    <source>
        <strain evidence="2">AVDCRST_MAG05</strain>
    </source>
</reference>
<accession>A0A6J4S8V2</accession>
<evidence type="ECO:0000313" key="2">
    <source>
        <dbReference type="EMBL" id="CAA9488247.1"/>
    </source>
</evidence>
<feature type="compositionally biased region" description="Basic residues" evidence="1">
    <location>
        <begin position="1"/>
        <end position="11"/>
    </location>
</feature>
<protein>
    <submittedName>
        <fullName evidence="2">Uncharacterized protein</fullName>
    </submittedName>
</protein>
<dbReference type="EMBL" id="CADCVM010000189">
    <property type="protein sequence ID" value="CAA9488247.1"/>
    <property type="molecule type" value="Genomic_DNA"/>
</dbReference>
<organism evidence="2">
    <name type="scientific">uncultured Rubrobacteraceae bacterium</name>
    <dbReference type="NCBI Taxonomy" id="349277"/>
    <lineage>
        <taxon>Bacteria</taxon>
        <taxon>Bacillati</taxon>
        <taxon>Actinomycetota</taxon>
        <taxon>Rubrobacteria</taxon>
        <taxon>Rubrobacterales</taxon>
        <taxon>Rubrobacteraceae</taxon>
        <taxon>environmental samples</taxon>
    </lineage>
</organism>
<name>A0A6J4S8V2_9ACTN</name>
<feature type="non-terminal residue" evidence="2">
    <location>
        <position position="41"/>
    </location>
</feature>
<feature type="non-terminal residue" evidence="2">
    <location>
        <position position="1"/>
    </location>
</feature>
<proteinExistence type="predicted"/>
<feature type="compositionally biased region" description="Basic and acidic residues" evidence="1">
    <location>
        <begin position="17"/>
        <end position="41"/>
    </location>
</feature>
<dbReference type="AlphaFoldDB" id="A0A6J4S8V2"/>
<evidence type="ECO:0000256" key="1">
    <source>
        <dbReference type="SAM" id="MobiDB-lite"/>
    </source>
</evidence>
<feature type="region of interest" description="Disordered" evidence="1">
    <location>
        <begin position="1"/>
        <end position="41"/>
    </location>
</feature>
<sequence>RQEARRPHRRAAQAGARVREEEQEPRDPDRADRPQDKGRLL</sequence>
<gene>
    <name evidence="2" type="ORF">AVDCRST_MAG05-1721</name>
</gene>